<dbReference type="Pfam" id="PF01979">
    <property type="entry name" value="Amidohydro_1"/>
    <property type="match status" value="1"/>
</dbReference>
<evidence type="ECO:0000256" key="4">
    <source>
        <dbReference type="ARBA" id="ARBA00023277"/>
    </source>
</evidence>
<gene>
    <name evidence="10" type="primary">nagA</name>
    <name evidence="10" type="ORF">LKD81_17135</name>
</gene>
<feature type="binding site" evidence="7">
    <location>
        <position position="133"/>
    </location>
    <ligand>
        <name>substrate</name>
    </ligand>
</feature>
<dbReference type="Proteomes" id="UP001198182">
    <property type="component" value="Unassembled WGS sequence"/>
</dbReference>
<comment type="cofactor">
    <cofactor evidence="8">
        <name>a divalent metal cation</name>
        <dbReference type="ChEBI" id="CHEBI:60240"/>
    </cofactor>
    <text evidence="8">Binds 1 divalent metal cation per subunit.</text>
</comment>
<dbReference type="PANTHER" id="PTHR11113:SF14">
    <property type="entry name" value="N-ACETYLGLUCOSAMINE-6-PHOSPHATE DEACETYLASE"/>
    <property type="match status" value="1"/>
</dbReference>
<dbReference type="SUPFAM" id="SSF51338">
    <property type="entry name" value="Composite domain of metallo-dependent hydrolases"/>
    <property type="match status" value="1"/>
</dbReference>
<dbReference type="InterPro" id="IPR006680">
    <property type="entry name" value="Amidohydro-rel"/>
</dbReference>
<organism evidence="10 11">
    <name type="scientific">Hominifimenecus microfluidus</name>
    <dbReference type="NCBI Taxonomy" id="2885348"/>
    <lineage>
        <taxon>Bacteria</taxon>
        <taxon>Bacillati</taxon>
        <taxon>Bacillota</taxon>
        <taxon>Clostridia</taxon>
        <taxon>Lachnospirales</taxon>
        <taxon>Lachnospiraceae</taxon>
        <taxon>Hominifimenecus</taxon>
    </lineage>
</organism>
<dbReference type="EC" id="3.5.1.25" evidence="10"/>
<accession>A0AAE3JI60</accession>
<evidence type="ECO:0000256" key="5">
    <source>
        <dbReference type="PIRNR" id="PIRNR038994"/>
    </source>
</evidence>
<comment type="similarity">
    <text evidence="1 5">Belongs to the metallo-dependent hydrolases superfamily. NagA family.</text>
</comment>
<feature type="active site" description="Proton donor/acceptor" evidence="6">
    <location>
        <position position="266"/>
    </location>
</feature>
<dbReference type="NCBIfam" id="TIGR00221">
    <property type="entry name" value="nagA"/>
    <property type="match status" value="1"/>
</dbReference>
<evidence type="ECO:0000313" key="10">
    <source>
        <dbReference type="EMBL" id="MCC2232691.1"/>
    </source>
</evidence>
<dbReference type="Gene3D" id="3.20.20.140">
    <property type="entry name" value="Metal-dependent hydrolases"/>
    <property type="match status" value="1"/>
</dbReference>
<evidence type="ECO:0000256" key="1">
    <source>
        <dbReference type="ARBA" id="ARBA00010716"/>
    </source>
</evidence>
<feature type="binding site" evidence="7">
    <location>
        <position position="243"/>
    </location>
    <ligand>
        <name>substrate</name>
    </ligand>
</feature>
<evidence type="ECO:0000256" key="6">
    <source>
        <dbReference type="PIRSR" id="PIRSR038994-1"/>
    </source>
</evidence>
<reference evidence="10" key="1">
    <citation type="submission" date="2021-10" db="EMBL/GenBank/DDBJ databases">
        <title>Anaerobic single-cell dispensing facilitates the cultivation of human gut bacteria.</title>
        <authorList>
            <person name="Afrizal A."/>
        </authorList>
    </citation>
    <scope>NUCLEOTIDE SEQUENCE</scope>
    <source>
        <strain evidence="10">CLA-AA-H215</strain>
    </source>
</reference>
<dbReference type="RefSeq" id="WP_308455076.1">
    <property type="nucleotide sequence ID" value="NZ_JAJEQR010000088.1"/>
</dbReference>
<keyword evidence="11" id="KW-1185">Reference proteome</keyword>
<dbReference type="PANTHER" id="PTHR11113">
    <property type="entry name" value="N-ACETYLGLUCOSAMINE-6-PHOSPHATE DEACETYLASE"/>
    <property type="match status" value="1"/>
</dbReference>
<proteinExistence type="inferred from homology"/>
<dbReference type="PIRSF" id="PIRSF038994">
    <property type="entry name" value="NagA"/>
    <property type="match status" value="1"/>
</dbReference>
<dbReference type="InterPro" id="IPR011059">
    <property type="entry name" value="Metal-dep_hydrolase_composite"/>
</dbReference>
<dbReference type="AlphaFoldDB" id="A0AAE3JI60"/>
<evidence type="ECO:0000256" key="8">
    <source>
        <dbReference type="PIRSR" id="PIRSR038994-3"/>
    </source>
</evidence>
<name>A0AAE3JI60_9FIRM</name>
<dbReference type="SUPFAM" id="SSF51556">
    <property type="entry name" value="Metallo-dependent hydrolases"/>
    <property type="match status" value="1"/>
</dbReference>
<keyword evidence="4 5" id="KW-0119">Carbohydrate metabolism</keyword>
<dbReference type="GO" id="GO:0046872">
    <property type="term" value="F:metal ion binding"/>
    <property type="evidence" value="ECO:0007669"/>
    <property type="project" value="UniProtKB-KW"/>
</dbReference>
<feature type="binding site" evidence="8">
    <location>
        <position position="187"/>
    </location>
    <ligand>
        <name>Zn(2+)</name>
        <dbReference type="ChEBI" id="CHEBI:29105"/>
    </ligand>
</feature>
<dbReference type="EMBL" id="JAJEQR010000088">
    <property type="protein sequence ID" value="MCC2232691.1"/>
    <property type="molecule type" value="Genomic_DNA"/>
</dbReference>
<dbReference type="Gene3D" id="2.30.40.10">
    <property type="entry name" value="Urease, subunit C, domain 1"/>
    <property type="match status" value="1"/>
</dbReference>
<dbReference type="GO" id="GO:0006046">
    <property type="term" value="P:N-acetylglucosamine catabolic process"/>
    <property type="evidence" value="ECO:0007669"/>
    <property type="project" value="TreeGrafter"/>
</dbReference>
<protein>
    <submittedName>
        <fullName evidence="10">N-acetylglucosamine-6-phosphate deacetylase</fullName>
        <ecNumber evidence="10">3.5.1.25</ecNumber>
    </submittedName>
</protein>
<comment type="caution">
    <text evidence="10">The sequence shown here is derived from an EMBL/GenBank/DDBJ whole genome shotgun (WGS) entry which is preliminary data.</text>
</comment>
<evidence type="ECO:0000256" key="3">
    <source>
        <dbReference type="ARBA" id="ARBA00022801"/>
    </source>
</evidence>
<keyword evidence="3 5" id="KW-0378">Hydrolase</keyword>
<feature type="binding site" evidence="8">
    <location>
        <position position="122"/>
    </location>
    <ligand>
        <name>Zn(2+)</name>
        <dbReference type="ChEBI" id="CHEBI:29105"/>
    </ligand>
</feature>
<feature type="binding site" evidence="7">
    <location>
        <position position="219"/>
    </location>
    <ligand>
        <name>substrate</name>
    </ligand>
</feature>
<feature type="binding site" evidence="8">
    <location>
        <position position="208"/>
    </location>
    <ligand>
        <name>Zn(2+)</name>
        <dbReference type="ChEBI" id="CHEBI:29105"/>
    </ligand>
</feature>
<keyword evidence="2 8" id="KW-0479">Metal-binding</keyword>
<evidence type="ECO:0000256" key="2">
    <source>
        <dbReference type="ARBA" id="ARBA00022723"/>
    </source>
</evidence>
<dbReference type="GO" id="GO:0008448">
    <property type="term" value="F:N-acetylglucosamine-6-phosphate deacetylase activity"/>
    <property type="evidence" value="ECO:0007669"/>
    <property type="project" value="UniProtKB-EC"/>
</dbReference>
<sequence>MEIRGGRVFCPDGVFRDTDIYIENGRFTESSSDGHIMNAAGYYIIPGLIDIHMHGCVGYDFSSATVQQIRAMGEYLAGFGVTNFCPAVMSLPEEQMAEAFRNAVEYEAHRGCGAYLRALRMEGPFLSPEKSGAQDEQYFREPDKDLVERMQKEADGLLRIIDVAPELYGSLALIHDLAGRYRISLGHSTADYKRTMAAFDAGATQVTHLYNGMIPMHHREPGMIGAAMDHERCFVELIGDGVHVDDAMLRNTFRMFGDDRIILVSDCMSATGMEDGMYLLGGKQVRVEDGVATLAGTNVLAGSTMNLMECFLHTVKKARVRMESVVKAVTENPARSLGIFSQYGSIEPGKIAHILILDEDLNLVSVIF</sequence>
<dbReference type="InterPro" id="IPR003764">
    <property type="entry name" value="GlcNAc_6-P_deAcase"/>
</dbReference>
<feature type="binding site" evidence="7">
    <location>
        <begin position="211"/>
        <end position="212"/>
    </location>
    <ligand>
        <name>substrate</name>
    </ligand>
</feature>
<dbReference type="CDD" id="cd00854">
    <property type="entry name" value="NagA"/>
    <property type="match status" value="1"/>
</dbReference>
<evidence type="ECO:0000313" key="11">
    <source>
        <dbReference type="Proteomes" id="UP001198182"/>
    </source>
</evidence>
<feature type="domain" description="Amidohydrolase-related" evidence="9">
    <location>
        <begin position="43"/>
        <end position="359"/>
    </location>
</feature>
<evidence type="ECO:0000259" key="9">
    <source>
        <dbReference type="Pfam" id="PF01979"/>
    </source>
</evidence>
<feature type="binding site" evidence="7">
    <location>
        <begin position="300"/>
        <end position="302"/>
    </location>
    <ligand>
        <name>substrate</name>
    </ligand>
</feature>
<dbReference type="InterPro" id="IPR032466">
    <property type="entry name" value="Metal_Hydrolase"/>
</dbReference>
<evidence type="ECO:0000256" key="7">
    <source>
        <dbReference type="PIRSR" id="PIRSR038994-2"/>
    </source>
</evidence>